<dbReference type="Proteomes" id="UP001634393">
    <property type="component" value="Unassembled WGS sequence"/>
</dbReference>
<accession>A0ABD3UCZ3</accession>
<dbReference type="EMBL" id="JBJXBP010000002">
    <property type="protein sequence ID" value="KAL3846265.1"/>
    <property type="molecule type" value="Genomic_DNA"/>
</dbReference>
<sequence>MLNKPSRNNDDGSIKEGVLHIFSNPGRPLGKGLVKVLDDNTLTKAHRYVLFNCQVVEPYKVEHLGMISQQYPNLRDWDKEKIHNEQFPRWFKDREVSLLDLVENPFREELKVLAQGPQKVFTRYKKYIINGFRFHTKEIEARRRTQNSGVIVTAETISFSSRKDTNPIVSDVTYYGILTDIVELDYLFGKRVVLFKCDWVSQRGKRSEKDCVLVNFSYLMGDEEPFILASQAMQVMYVKDLKHKDWHIAIRIVPRDFFDMTSRSSTDDVDNYLQSVVLNTIDPEDSNNSTLVRTDVPPVIVDTPQPQASNQGDTEVGDNNIEEEEDLLC</sequence>
<evidence type="ECO:0000259" key="2">
    <source>
        <dbReference type="Pfam" id="PF13952"/>
    </source>
</evidence>
<keyword evidence="4" id="KW-1185">Reference proteome</keyword>
<protein>
    <recommendedName>
        <fullName evidence="2">DUF4216 domain-containing protein</fullName>
    </recommendedName>
</protein>
<dbReference type="InterPro" id="IPR025312">
    <property type="entry name" value="DUF4216"/>
</dbReference>
<dbReference type="PANTHER" id="PTHR48258:SF15">
    <property type="entry name" value="OS02G0543900 PROTEIN"/>
    <property type="match status" value="1"/>
</dbReference>
<feature type="region of interest" description="Disordered" evidence="1">
    <location>
        <begin position="300"/>
        <end position="329"/>
    </location>
</feature>
<evidence type="ECO:0000313" key="4">
    <source>
        <dbReference type="Proteomes" id="UP001634393"/>
    </source>
</evidence>
<organism evidence="3 4">
    <name type="scientific">Penstemon smallii</name>
    <dbReference type="NCBI Taxonomy" id="265156"/>
    <lineage>
        <taxon>Eukaryota</taxon>
        <taxon>Viridiplantae</taxon>
        <taxon>Streptophyta</taxon>
        <taxon>Embryophyta</taxon>
        <taxon>Tracheophyta</taxon>
        <taxon>Spermatophyta</taxon>
        <taxon>Magnoliopsida</taxon>
        <taxon>eudicotyledons</taxon>
        <taxon>Gunneridae</taxon>
        <taxon>Pentapetalae</taxon>
        <taxon>asterids</taxon>
        <taxon>lamiids</taxon>
        <taxon>Lamiales</taxon>
        <taxon>Plantaginaceae</taxon>
        <taxon>Cheloneae</taxon>
        <taxon>Penstemon</taxon>
    </lineage>
</organism>
<feature type="domain" description="DUF4216" evidence="2">
    <location>
        <begin position="182"/>
        <end position="248"/>
    </location>
</feature>
<feature type="compositionally biased region" description="Acidic residues" evidence="1">
    <location>
        <begin position="320"/>
        <end position="329"/>
    </location>
</feature>
<name>A0ABD3UCZ3_9LAMI</name>
<dbReference type="AlphaFoldDB" id="A0ABD3UCZ3"/>
<comment type="caution">
    <text evidence="3">The sequence shown here is derived from an EMBL/GenBank/DDBJ whole genome shotgun (WGS) entry which is preliminary data.</text>
</comment>
<evidence type="ECO:0000313" key="3">
    <source>
        <dbReference type="EMBL" id="KAL3846265.1"/>
    </source>
</evidence>
<reference evidence="3 4" key="1">
    <citation type="submission" date="2024-12" db="EMBL/GenBank/DDBJ databases">
        <title>The unique morphological basis and parallel evolutionary history of personate flowers in Penstemon.</title>
        <authorList>
            <person name="Depatie T.H."/>
            <person name="Wessinger C.A."/>
        </authorList>
    </citation>
    <scope>NUCLEOTIDE SEQUENCE [LARGE SCALE GENOMIC DNA]</scope>
    <source>
        <strain evidence="3">WTNN_2</strain>
        <tissue evidence="3">Leaf</tissue>
    </source>
</reference>
<gene>
    <name evidence="3" type="ORF">ACJIZ3_003668</name>
</gene>
<evidence type="ECO:0000256" key="1">
    <source>
        <dbReference type="SAM" id="MobiDB-lite"/>
    </source>
</evidence>
<proteinExistence type="predicted"/>
<dbReference type="PANTHER" id="PTHR48258">
    <property type="entry name" value="DUF4218 DOMAIN-CONTAINING PROTEIN-RELATED"/>
    <property type="match status" value="1"/>
</dbReference>
<feature type="compositionally biased region" description="Polar residues" evidence="1">
    <location>
        <begin position="304"/>
        <end position="313"/>
    </location>
</feature>
<dbReference type="Pfam" id="PF13952">
    <property type="entry name" value="DUF4216"/>
    <property type="match status" value="1"/>
</dbReference>